<dbReference type="EMBL" id="JAERRI010000008">
    <property type="protein sequence ID" value="MBL1091087.1"/>
    <property type="molecule type" value="Genomic_DNA"/>
</dbReference>
<keyword evidence="3" id="KW-0378">Hydrolase</keyword>
<evidence type="ECO:0000259" key="2">
    <source>
        <dbReference type="Pfam" id="PF13392"/>
    </source>
</evidence>
<reference evidence="3 4" key="1">
    <citation type="submission" date="2021-01" db="EMBL/GenBank/DDBJ databases">
        <title>WGS of actinomycetes isolated from Thailand.</title>
        <authorList>
            <person name="Thawai C."/>
        </authorList>
    </citation>
    <scope>NUCLEOTIDE SEQUENCE [LARGE SCALE GENOMIC DNA]</scope>
    <source>
        <strain evidence="3 4">CH9-7</strain>
    </source>
</reference>
<feature type="compositionally biased region" description="Basic and acidic residues" evidence="1">
    <location>
        <begin position="382"/>
        <end position="391"/>
    </location>
</feature>
<evidence type="ECO:0000313" key="3">
    <source>
        <dbReference type="EMBL" id="MBL1091087.1"/>
    </source>
</evidence>
<accession>A0ABS1MTL6</accession>
<keyword evidence="3" id="KW-0255">Endonuclease</keyword>
<proteinExistence type="predicted"/>
<dbReference type="Gene3D" id="3.90.75.10">
    <property type="entry name" value="Homing Intron 3 (I-ppo) Encoded Endonuclease, Chain A"/>
    <property type="match status" value="1"/>
</dbReference>
<dbReference type="InterPro" id="IPR044925">
    <property type="entry name" value="His-Me_finger_sf"/>
</dbReference>
<keyword evidence="3" id="KW-0540">Nuclease</keyword>
<feature type="compositionally biased region" description="Polar residues" evidence="1">
    <location>
        <begin position="459"/>
        <end position="473"/>
    </location>
</feature>
<comment type="caution">
    <text evidence="3">The sequence shown here is derived from an EMBL/GenBank/DDBJ whole genome shotgun (WGS) entry which is preliminary data.</text>
</comment>
<organism evidence="3 4">
    <name type="scientific">Streptomyces siderophoricus</name>
    <dbReference type="NCBI Taxonomy" id="2802281"/>
    <lineage>
        <taxon>Bacteria</taxon>
        <taxon>Bacillati</taxon>
        <taxon>Actinomycetota</taxon>
        <taxon>Actinomycetes</taxon>
        <taxon>Kitasatosporales</taxon>
        <taxon>Streptomycetaceae</taxon>
        <taxon>Streptomyces</taxon>
    </lineage>
</organism>
<feature type="region of interest" description="Disordered" evidence="1">
    <location>
        <begin position="367"/>
        <end position="391"/>
    </location>
</feature>
<name>A0ABS1MTL6_9ACTN</name>
<evidence type="ECO:0000313" key="4">
    <source>
        <dbReference type="Proteomes" id="UP000629371"/>
    </source>
</evidence>
<dbReference type="Pfam" id="PF13392">
    <property type="entry name" value="HNH_3"/>
    <property type="match status" value="1"/>
</dbReference>
<evidence type="ECO:0000256" key="1">
    <source>
        <dbReference type="SAM" id="MobiDB-lite"/>
    </source>
</evidence>
<dbReference type="InterPro" id="IPR044930">
    <property type="entry name" value="Homing_endonuclease_His-Me"/>
</dbReference>
<gene>
    <name evidence="3" type="ORF">JK360_17045</name>
</gene>
<protein>
    <submittedName>
        <fullName evidence="3">HNH endonuclease</fullName>
    </submittedName>
</protein>
<dbReference type="GO" id="GO:0004519">
    <property type="term" value="F:endonuclease activity"/>
    <property type="evidence" value="ECO:0007669"/>
    <property type="project" value="UniProtKB-KW"/>
</dbReference>
<dbReference type="Proteomes" id="UP000629371">
    <property type="component" value="Unassembled WGS sequence"/>
</dbReference>
<feature type="region of interest" description="Disordered" evidence="1">
    <location>
        <begin position="444"/>
        <end position="473"/>
    </location>
</feature>
<keyword evidence="4" id="KW-1185">Reference proteome</keyword>
<sequence length="473" mass="52764">MPRNQRSLSDQQAQWVLQSIAGGHITRAEAAEELGVSRAVIDGIVGGRSYRHLSRPTPLPLPRPRTYRGSAEAPERRALREAQFWTSVDTSPGEAECWPFLGPLNIDGYGQYYAGRTLIGTVSAHRVAYVLAHGLASNLPAHRLVRHLCANPACCNPAHLTVGSQRDNMTDRFRLHRNRPGPHPVRTLTPPPPGGWRVMSGDLKELARKALEAEFWRKIDRSGGDTACWPWMAASRHDFGYGFVYWEGRHTQAARVAYVLHHGLTLACLGSDLVVRHLCPGGSNPGCCNPHHLKVGTQKQNMHDRLTEGKYERGDDHFATKVSNREVRALREEYWNAPHGKRPKLEVLAQQHGVYWGTIHRWLRGAGRQEAGGPTGELEPEAEARTNHARGEAHRMVKISDARVRELRETYWNMPTKQRPSTVSLAARLGTDSKTVWNWLNGRSRLLAGGPTSDPVENRGQQSGQEPVPGRQS</sequence>
<feature type="region of interest" description="Disordered" evidence="1">
    <location>
        <begin position="175"/>
        <end position="194"/>
    </location>
</feature>
<dbReference type="InterPro" id="IPR003615">
    <property type="entry name" value="HNH_nuc"/>
</dbReference>
<dbReference type="SUPFAM" id="SSF54060">
    <property type="entry name" value="His-Me finger endonucleases"/>
    <property type="match status" value="2"/>
</dbReference>
<feature type="domain" description="HNH nuclease" evidence="2">
    <location>
        <begin position="124"/>
        <end position="169"/>
    </location>
</feature>